<dbReference type="Pfam" id="PF01121">
    <property type="entry name" value="CoaE"/>
    <property type="match status" value="1"/>
</dbReference>
<keyword evidence="1" id="KW-0547">Nucleotide-binding</keyword>
<dbReference type="CDD" id="cd02022">
    <property type="entry name" value="DPCK"/>
    <property type="match status" value="1"/>
</dbReference>
<keyword evidence="5" id="KW-0808">Transferase</keyword>
<dbReference type="GeneID" id="113401592"/>
<keyword evidence="3" id="KW-0472">Membrane</keyword>
<protein>
    <submittedName>
        <fullName evidence="5">Dephospho-CoA kinase</fullName>
    </submittedName>
</protein>
<reference evidence="5" key="1">
    <citation type="submission" date="2025-08" db="UniProtKB">
        <authorList>
            <consortium name="RefSeq"/>
        </authorList>
    </citation>
    <scope>IDENTIFICATION</scope>
    <source>
        <tissue evidence="5">Whole body</tissue>
    </source>
</reference>
<keyword evidence="3" id="KW-1133">Transmembrane helix</keyword>
<organism evidence="4 5">
    <name type="scientific">Vanessa tameamea</name>
    <name type="common">Kamehameha butterfly</name>
    <dbReference type="NCBI Taxonomy" id="334116"/>
    <lineage>
        <taxon>Eukaryota</taxon>
        <taxon>Metazoa</taxon>
        <taxon>Ecdysozoa</taxon>
        <taxon>Arthropoda</taxon>
        <taxon>Hexapoda</taxon>
        <taxon>Insecta</taxon>
        <taxon>Pterygota</taxon>
        <taxon>Neoptera</taxon>
        <taxon>Endopterygota</taxon>
        <taxon>Lepidoptera</taxon>
        <taxon>Glossata</taxon>
        <taxon>Ditrysia</taxon>
        <taxon>Papilionoidea</taxon>
        <taxon>Nymphalidae</taxon>
        <taxon>Nymphalinae</taxon>
        <taxon>Vanessa</taxon>
    </lineage>
</organism>
<dbReference type="InterPro" id="IPR027417">
    <property type="entry name" value="P-loop_NTPase"/>
</dbReference>
<dbReference type="NCBIfam" id="TIGR00152">
    <property type="entry name" value="dephospho-CoA kinase"/>
    <property type="match status" value="1"/>
</dbReference>
<dbReference type="SUPFAM" id="SSF52540">
    <property type="entry name" value="P-loop containing nucleoside triphosphate hydrolases"/>
    <property type="match status" value="1"/>
</dbReference>
<evidence type="ECO:0000256" key="3">
    <source>
        <dbReference type="SAM" id="Phobius"/>
    </source>
</evidence>
<evidence type="ECO:0000256" key="2">
    <source>
        <dbReference type="ARBA" id="ARBA00022840"/>
    </source>
</evidence>
<evidence type="ECO:0000313" key="5">
    <source>
        <dbReference type="RefSeq" id="XP_026497354.2"/>
    </source>
</evidence>
<dbReference type="HAMAP" id="MF_00376">
    <property type="entry name" value="Dephospho_CoA_kinase"/>
    <property type="match status" value="1"/>
</dbReference>
<dbReference type="OMA" id="CQMDIEQ"/>
<dbReference type="GO" id="GO:0004140">
    <property type="term" value="F:dephospho-CoA kinase activity"/>
    <property type="evidence" value="ECO:0007669"/>
    <property type="project" value="InterPro"/>
</dbReference>
<evidence type="ECO:0000256" key="1">
    <source>
        <dbReference type="ARBA" id="ARBA00022741"/>
    </source>
</evidence>
<dbReference type="GO" id="GO:0005737">
    <property type="term" value="C:cytoplasm"/>
    <property type="evidence" value="ECO:0007669"/>
    <property type="project" value="UniProtKB-ARBA"/>
</dbReference>
<keyword evidence="4" id="KW-1185">Reference proteome</keyword>
<keyword evidence="5" id="KW-0418">Kinase</keyword>
<name>A0A8B8IJS6_VANTA</name>
<dbReference type="Proteomes" id="UP001652626">
    <property type="component" value="Chromosome Z"/>
</dbReference>
<dbReference type="RefSeq" id="XP_026497354.2">
    <property type="nucleotide sequence ID" value="XM_026641569.2"/>
</dbReference>
<proteinExistence type="inferred from homology"/>
<dbReference type="GO" id="GO:0005524">
    <property type="term" value="F:ATP binding"/>
    <property type="evidence" value="ECO:0007669"/>
    <property type="project" value="UniProtKB-KW"/>
</dbReference>
<gene>
    <name evidence="5" type="primary">LOC113401592</name>
</gene>
<dbReference type="PANTHER" id="PTHR10695">
    <property type="entry name" value="DEPHOSPHO-COA KINASE-RELATED"/>
    <property type="match status" value="1"/>
</dbReference>
<feature type="transmembrane region" description="Helical" evidence="3">
    <location>
        <begin position="203"/>
        <end position="229"/>
    </location>
</feature>
<dbReference type="PROSITE" id="PS51219">
    <property type="entry name" value="DPCK"/>
    <property type="match status" value="1"/>
</dbReference>
<dbReference type="OrthoDB" id="247245at2759"/>
<keyword evidence="2" id="KW-0067">ATP-binding</keyword>
<dbReference type="InterPro" id="IPR001977">
    <property type="entry name" value="Depp_CoAkinase"/>
</dbReference>
<accession>A0A8B8IJS6</accession>
<keyword evidence="3" id="KW-0812">Transmembrane</keyword>
<dbReference type="PANTHER" id="PTHR10695:SF46">
    <property type="entry name" value="BIFUNCTIONAL COENZYME A SYNTHASE-RELATED"/>
    <property type="match status" value="1"/>
</dbReference>
<dbReference type="GO" id="GO:0015937">
    <property type="term" value="P:coenzyme A biosynthetic process"/>
    <property type="evidence" value="ECO:0007669"/>
    <property type="project" value="InterPro"/>
</dbReference>
<dbReference type="Gene3D" id="3.40.50.300">
    <property type="entry name" value="P-loop containing nucleotide triphosphate hydrolases"/>
    <property type="match status" value="1"/>
</dbReference>
<evidence type="ECO:0000313" key="4">
    <source>
        <dbReference type="Proteomes" id="UP001652626"/>
    </source>
</evidence>
<sequence length="235" mass="26802">MFIVGLTGGLATGKSTVLSIFRDNGIAVIDADEVARKVLEPGTSAWKEVKSYFGGNVLYPDGKINRLKLGEVIFDDIEKRRKLNAITHPRIQRAMMMMALKYFFSAHKYIVMEVPLLFETGKMLNYMHKIITVICEDHQQIERLCKRNDFSEKVAIKRINTQMPLEQKVANSHFVINNSGDIENTKTQTLSIIKVLSRSKFTWYFRAIFGIAVLSIMFGMTHLACNLIYNKTSII</sequence>
<dbReference type="AlphaFoldDB" id="A0A8B8IJS6"/>